<dbReference type="STRING" id="1190415.SAMN05216593_11278"/>
<protein>
    <submittedName>
        <fullName evidence="2">Uncharacterized membrane protein</fullName>
    </submittedName>
</protein>
<keyword evidence="1" id="KW-0812">Transmembrane</keyword>
<dbReference type="InterPro" id="IPR018674">
    <property type="entry name" value="DUF2142_membrane"/>
</dbReference>
<feature type="transmembrane region" description="Helical" evidence="1">
    <location>
        <begin position="276"/>
        <end position="296"/>
    </location>
</feature>
<feature type="transmembrane region" description="Helical" evidence="1">
    <location>
        <begin position="239"/>
        <end position="264"/>
    </location>
</feature>
<dbReference type="Pfam" id="PF09913">
    <property type="entry name" value="DUF2142"/>
    <property type="match status" value="1"/>
</dbReference>
<feature type="transmembrane region" description="Helical" evidence="1">
    <location>
        <begin position="418"/>
        <end position="435"/>
    </location>
</feature>
<dbReference type="OrthoDB" id="2220917at2"/>
<dbReference type="RefSeq" id="WP_073169669.1">
    <property type="nucleotide sequence ID" value="NZ_FRDA01000012.1"/>
</dbReference>
<reference evidence="2 3" key="1">
    <citation type="submission" date="2016-11" db="EMBL/GenBank/DDBJ databases">
        <authorList>
            <person name="Jaros S."/>
            <person name="Januszkiewicz K."/>
            <person name="Wedrychowicz H."/>
        </authorList>
    </citation>
    <scope>NUCLEOTIDE SEQUENCE [LARGE SCALE GENOMIC DNA]</scope>
    <source>
        <strain evidence="2 3">LMG 26898</strain>
    </source>
</reference>
<evidence type="ECO:0000313" key="2">
    <source>
        <dbReference type="EMBL" id="SHN19132.1"/>
    </source>
</evidence>
<proteinExistence type="predicted"/>
<sequence>MDHEYRTANDDQTVNQLQEYLTQSRALARRHITFFLYAFLAVVVHGVSMLVPPMQSPDEIDHLQRAYLLAHGQIFLQTPAGASSGGQVDTGLVGYLVNYATLAGKPDARLTADLKRHGEAAQWTGVHGFSSLPGTGYNLPAIYAPQALALAIGEQLNLSIDASYRMARLFVLITTLSLLIAAFKLYRPSPLALIVLVLPMSLFQMTASTIDGMSMALAFFAVSCFKRDWEQENTDRRVFMMLTVSVAVLVTCRAYMAPMLLMLIAPAILHRSRQRLIIAVAATGAVVAWTVLGMAVTTDLRSGHKVTPGAIAKYYLTDPAALWNVMYATLSDAGLTAQYWRSFIGTLGWLDTTMPMSVYIGISTLIALALLINVRLSAFKPRSAWVLLLCGFASMVLVFLAMLVIWTPHPAQVIDGIQGRYFALPVIVILCALDSKSGGSRWLATYGIVFMVFLVSTFSMITTLADRYYLSNTGTVAQ</sequence>
<feature type="transmembrane region" description="Helical" evidence="1">
    <location>
        <begin position="356"/>
        <end position="374"/>
    </location>
</feature>
<keyword evidence="1" id="KW-0472">Membrane</keyword>
<gene>
    <name evidence="2" type="ORF">SAMN05216593_11278</name>
</gene>
<keyword evidence="1" id="KW-1133">Transmembrane helix</keyword>
<dbReference type="EMBL" id="FRDA01000012">
    <property type="protein sequence ID" value="SHN19132.1"/>
    <property type="molecule type" value="Genomic_DNA"/>
</dbReference>
<evidence type="ECO:0000256" key="1">
    <source>
        <dbReference type="SAM" id="Phobius"/>
    </source>
</evidence>
<feature type="transmembrane region" description="Helical" evidence="1">
    <location>
        <begin position="386"/>
        <end position="406"/>
    </location>
</feature>
<organism evidence="2 3">
    <name type="scientific">Pseudomonas asturiensis</name>
    <dbReference type="NCBI Taxonomy" id="1190415"/>
    <lineage>
        <taxon>Bacteria</taxon>
        <taxon>Pseudomonadati</taxon>
        <taxon>Pseudomonadota</taxon>
        <taxon>Gammaproteobacteria</taxon>
        <taxon>Pseudomonadales</taxon>
        <taxon>Pseudomonadaceae</taxon>
        <taxon>Pseudomonas</taxon>
    </lineage>
</organism>
<feature type="transmembrane region" description="Helical" evidence="1">
    <location>
        <begin position="442"/>
        <end position="465"/>
    </location>
</feature>
<accession>A0A1M7PP90</accession>
<evidence type="ECO:0000313" key="3">
    <source>
        <dbReference type="Proteomes" id="UP000183983"/>
    </source>
</evidence>
<dbReference type="Proteomes" id="UP000183983">
    <property type="component" value="Unassembled WGS sequence"/>
</dbReference>
<dbReference type="AlphaFoldDB" id="A0A1M7PP90"/>
<feature type="transmembrane region" description="Helical" evidence="1">
    <location>
        <begin position="34"/>
        <end position="51"/>
    </location>
</feature>
<feature type="transmembrane region" description="Helical" evidence="1">
    <location>
        <begin position="166"/>
        <end position="186"/>
    </location>
</feature>
<feature type="transmembrane region" description="Helical" evidence="1">
    <location>
        <begin position="193"/>
        <end position="219"/>
    </location>
</feature>
<name>A0A1M7PP90_9PSED</name>